<dbReference type="InterPro" id="IPR013096">
    <property type="entry name" value="Cupin_2"/>
</dbReference>
<dbReference type="SUPFAM" id="SSF51215">
    <property type="entry name" value="Regulatory protein AraC"/>
    <property type="match status" value="1"/>
</dbReference>
<name>A0A089LGN4_PAEBO</name>
<dbReference type="AlphaFoldDB" id="A0A089LGN4"/>
<dbReference type="PANTHER" id="PTHR43280">
    <property type="entry name" value="ARAC-FAMILY TRANSCRIPTIONAL REGULATOR"/>
    <property type="match status" value="1"/>
</dbReference>
<evidence type="ECO:0000259" key="4">
    <source>
        <dbReference type="PROSITE" id="PS01124"/>
    </source>
</evidence>
<dbReference type="Gene3D" id="1.10.10.60">
    <property type="entry name" value="Homeodomain-like"/>
    <property type="match status" value="2"/>
</dbReference>
<dbReference type="RefSeq" id="WP_042216384.1">
    <property type="nucleotide sequence ID" value="NZ_CP009285.1"/>
</dbReference>
<organism evidence="5 6">
    <name type="scientific">Paenibacillus borealis</name>
    <dbReference type="NCBI Taxonomy" id="160799"/>
    <lineage>
        <taxon>Bacteria</taxon>
        <taxon>Bacillati</taxon>
        <taxon>Bacillota</taxon>
        <taxon>Bacilli</taxon>
        <taxon>Bacillales</taxon>
        <taxon>Paenibacillaceae</taxon>
        <taxon>Paenibacillus</taxon>
    </lineage>
</organism>
<dbReference type="InterPro" id="IPR037923">
    <property type="entry name" value="HTH-like"/>
</dbReference>
<feature type="domain" description="HTH araC/xylS-type" evidence="4">
    <location>
        <begin position="181"/>
        <end position="277"/>
    </location>
</feature>
<dbReference type="Pfam" id="PF12833">
    <property type="entry name" value="HTH_18"/>
    <property type="match status" value="1"/>
</dbReference>
<dbReference type="PROSITE" id="PS01124">
    <property type="entry name" value="HTH_ARAC_FAMILY_2"/>
    <property type="match status" value="1"/>
</dbReference>
<evidence type="ECO:0000256" key="2">
    <source>
        <dbReference type="ARBA" id="ARBA00023125"/>
    </source>
</evidence>
<keyword evidence="1" id="KW-0805">Transcription regulation</keyword>
<dbReference type="SUPFAM" id="SSF46689">
    <property type="entry name" value="Homeodomain-like"/>
    <property type="match status" value="2"/>
</dbReference>
<dbReference type="InterPro" id="IPR018062">
    <property type="entry name" value="HTH_AraC-typ_CS"/>
</dbReference>
<dbReference type="InterPro" id="IPR014710">
    <property type="entry name" value="RmlC-like_jellyroll"/>
</dbReference>
<dbReference type="PROSITE" id="PS00041">
    <property type="entry name" value="HTH_ARAC_FAMILY_1"/>
    <property type="match status" value="1"/>
</dbReference>
<protein>
    <recommendedName>
        <fullName evidence="4">HTH araC/xylS-type domain-containing protein</fullName>
    </recommendedName>
</protein>
<gene>
    <name evidence="5" type="ORF">PBOR_26030</name>
</gene>
<dbReference type="Gene3D" id="2.60.120.10">
    <property type="entry name" value="Jelly Rolls"/>
    <property type="match status" value="1"/>
</dbReference>
<keyword evidence="6" id="KW-1185">Reference proteome</keyword>
<keyword evidence="3" id="KW-0804">Transcription</keyword>
<evidence type="ECO:0000313" key="6">
    <source>
        <dbReference type="Proteomes" id="UP000029518"/>
    </source>
</evidence>
<dbReference type="KEGG" id="pbd:PBOR_26030"/>
<reference evidence="5" key="1">
    <citation type="submission" date="2014-08" db="EMBL/GenBank/DDBJ databases">
        <title>Comparative genomics of the Paenibacillus odorifer group.</title>
        <authorList>
            <person name="den Bakker H.C."/>
            <person name="Tsai Y.-C.Y.-C."/>
            <person name="Martin N."/>
            <person name="Korlach J."/>
            <person name="Wiedmann M."/>
        </authorList>
    </citation>
    <scope>NUCLEOTIDE SEQUENCE [LARGE SCALE GENOMIC DNA]</scope>
    <source>
        <strain evidence="5">DSM 13188</strain>
    </source>
</reference>
<dbReference type="CDD" id="cd02208">
    <property type="entry name" value="cupin_RmlC-like"/>
    <property type="match status" value="1"/>
</dbReference>
<sequence length="277" mass="32176">MRAFHENRTYGTAFPFTAFISHNIEYLAHWHNDLEIVYVLEGSIRMGINSETRVLKAGDLAVCSSGDIHYYDSRDNTSELILIIFNPSLIGFPAGWPLNLRLTSPFRENRPSTPEEEAINRRLSAIMQELLQEHVQKLPHHEQLMTGLLHELCALILRHMPLDTVNPHKDKRRITNMKIMQEVLEYLDVNYMYPITLADAARHANMSLFYFSRFFKSISGMSYISYLNSIRVNQAERLLLNTDKSILDIALECGFSNIRTFNRVFKQVKQRTPSELR</sequence>
<dbReference type="SMART" id="SM00342">
    <property type="entry name" value="HTH_ARAC"/>
    <property type="match status" value="1"/>
</dbReference>
<keyword evidence="2" id="KW-0238">DNA-binding</keyword>
<evidence type="ECO:0000313" key="5">
    <source>
        <dbReference type="EMBL" id="AIQ60022.1"/>
    </source>
</evidence>
<evidence type="ECO:0000256" key="3">
    <source>
        <dbReference type="ARBA" id="ARBA00023163"/>
    </source>
</evidence>
<dbReference type="Proteomes" id="UP000029518">
    <property type="component" value="Chromosome"/>
</dbReference>
<dbReference type="Pfam" id="PF07883">
    <property type="entry name" value="Cupin_2"/>
    <property type="match status" value="1"/>
</dbReference>
<accession>A0A089LGN4</accession>
<dbReference type="OrthoDB" id="9799319at2"/>
<dbReference type="EMBL" id="CP009285">
    <property type="protein sequence ID" value="AIQ60022.1"/>
    <property type="molecule type" value="Genomic_DNA"/>
</dbReference>
<dbReference type="GO" id="GO:0043565">
    <property type="term" value="F:sequence-specific DNA binding"/>
    <property type="evidence" value="ECO:0007669"/>
    <property type="project" value="InterPro"/>
</dbReference>
<dbReference type="InterPro" id="IPR009057">
    <property type="entry name" value="Homeodomain-like_sf"/>
</dbReference>
<dbReference type="InterPro" id="IPR018060">
    <property type="entry name" value="HTH_AraC"/>
</dbReference>
<proteinExistence type="predicted"/>
<evidence type="ECO:0000256" key="1">
    <source>
        <dbReference type="ARBA" id="ARBA00023015"/>
    </source>
</evidence>
<dbReference type="GO" id="GO:0003700">
    <property type="term" value="F:DNA-binding transcription factor activity"/>
    <property type="evidence" value="ECO:0007669"/>
    <property type="project" value="InterPro"/>
</dbReference>
<dbReference type="PANTHER" id="PTHR43280:SF28">
    <property type="entry name" value="HTH-TYPE TRANSCRIPTIONAL ACTIVATOR RHAS"/>
    <property type="match status" value="1"/>
</dbReference>
<dbReference type="HOGENOM" id="CLU_000445_88_3_9"/>